<keyword evidence="1" id="KW-0732">Signal</keyword>
<feature type="chain" id="PRO_5032345436" evidence="1">
    <location>
        <begin position="23"/>
        <end position="382"/>
    </location>
</feature>
<organism evidence="2">
    <name type="scientific">Geobacter metallireducens</name>
    <dbReference type="NCBI Taxonomy" id="28232"/>
    <lineage>
        <taxon>Bacteria</taxon>
        <taxon>Pseudomonadati</taxon>
        <taxon>Thermodesulfobacteriota</taxon>
        <taxon>Desulfuromonadia</taxon>
        <taxon>Geobacterales</taxon>
        <taxon>Geobacteraceae</taxon>
        <taxon>Geobacter</taxon>
    </lineage>
</organism>
<protein>
    <submittedName>
        <fullName evidence="2">Uncharacterized protein</fullName>
    </submittedName>
</protein>
<evidence type="ECO:0000256" key="1">
    <source>
        <dbReference type="SAM" id="SignalP"/>
    </source>
</evidence>
<gene>
    <name evidence="2" type="ORF">ENQ87_10925</name>
</gene>
<evidence type="ECO:0000313" key="2">
    <source>
        <dbReference type="EMBL" id="HEN42864.1"/>
    </source>
</evidence>
<dbReference type="EMBL" id="DSOV01000047">
    <property type="protein sequence ID" value="HEN42864.1"/>
    <property type="molecule type" value="Genomic_DNA"/>
</dbReference>
<name>A0A831XEY6_GEOME</name>
<proteinExistence type="predicted"/>
<reference evidence="2" key="1">
    <citation type="journal article" date="2020" name="mSystems">
        <title>Genome- and Community-Level Interaction Insights into Carbon Utilization and Element Cycling Functions of Hydrothermarchaeota in Hydrothermal Sediment.</title>
        <authorList>
            <person name="Zhou Z."/>
            <person name="Liu Y."/>
            <person name="Xu W."/>
            <person name="Pan J."/>
            <person name="Luo Z.H."/>
            <person name="Li M."/>
        </authorList>
    </citation>
    <scope>NUCLEOTIDE SEQUENCE [LARGE SCALE GENOMIC DNA]</scope>
    <source>
        <strain evidence="2">SpSt-349</strain>
    </source>
</reference>
<sequence length="382" mass="43811">MKKINYWAFMVATLVFFQASWASGQLVRDTVYSPRYQIALTNQRLQASTSDYVYQIAQMDRGFGLVVFSISPRTDPLFSDFATIGCKRAMGIAVDQQTDTLYILVERKEEKFGNKCMVLMLDIRENPGFPKPFTWKAVPDDANAMALADKQLVVVGNSFINVYDVKKPDMKKPVEWKLSRSLQKPFGYKDVAKFGKYFYALRDGAIDAYELGPNWFDRISVSETSPFAQTLLPVLDFNGGFILALGSSQSLIVERFPYDQKPKMEVRTSCEAFAINDIGKLERTTAPTIPNQEELILTAVPDNDRSTVYFLVWKYHWDNERKWYNKTQVLRVYQTKGNHWRLTQEVASNIELPALMLPSGDDLFVYGYDLNEQPKIEGFKVK</sequence>
<dbReference type="AlphaFoldDB" id="A0A831XEY6"/>
<feature type="signal peptide" evidence="1">
    <location>
        <begin position="1"/>
        <end position="22"/>
    </location>
</feature>
<comment type="caution">
    <text evidence="2">The sequence shown here is derived from an EMBL/GenBank/DDBJ whole genome shotgun (WGS) entry which is preliminary data.</text>
</comment>
<accession>A0A831XEY6</accession>